<evidence type="ECO:0000313" key="3">
    <source>
        <dbReference type="Proteomes" id="UP001345013"/>
    </source>
</evidence>
<organism evidence="2 3">
    <name type="scientific">Lithohypha guttulata</name>
    <dbReference type="NCBI Taxonomy" id="1690604"/>
    <lineage>
        <taxon>Eukaryota</taxon>
        <taxon>Fungi</taxon>
        <taxon>Dikarya</taxon>
        <taxon>Ascomycota</taxon>
        <taxon>Pezizomycotina</taxon>
        <taxon>Eurotiomycetes</taxon>
        <taxon>Chaetothyriomycetidae</taxon>
        <taxon>Chaetothyriales</taxon>
        <taxon>Trichomeriaceae</taxon>
        <taxon>Lithohypha</taxon>
    </lineage>
</organism>
<dbReference type="Proteomes" id="UP001345013">
    <property type="component" value="Unassembled WGS sequence"/>
</dbReference>
<proteinExistence type="predicted"/>
<sequence>MFKSSRLAELAPGVFLPEYMHTIRPRQKLIPDLARIMASFKGQQFADQITVDQDNKKPRANTTGSAPASTGGQYYGTCRTARNVLNGYTDQEESIKVSLGNKARASESREDLDWLPLLDQEEVADGEMLELGSAEYSDDDAFLLDNAALDEESFDHYSQELAADTNMGAHFEVTNQSQMGTTGRKSRDAEVFSNAEFSGGVLTHVLDQESEGVMQDDHTRESCGMIGQHLLIHQADSTDQREGSRLEVVDEDMLIVENLQSTPSCSRPKPAIRNCDSEDQEYLFQVNHCPIPSREIEKPIDTEKICRNFDMLKPSHRQSVSKALGGDHLLWKIWKRRGGAAPPEADDMLEMHIMFENDLDTTLLKRQDWTSYDDSMLFDSFDFSRKSKPSSESSWLGSPADEIFEEPHKNHMLQSHSTQSSTSTPKKAKRRSSALQKITPSSRMSDDEILFQQSSPAREVDI</sequence>
<feature type="region of interest" description="Disordered" evidence="1">
    <location>
        <begin position="409"/>
        <end position="462"/>
    </location>
</feature>
<reference evidence="2 3" key="1">
    <citation type="submission" date="2023-08" db="EMBL/GenBank/DDBJ databases">
        <title>Black Yeasts Isolated from many extreme environments.</title>
        <authorList>
            <person name="Coleine C."/>
            <person name="Stajich J.E."/>
            <person name="Selbmann L."/>
        </authorList>
    </citation>
    <scope>NUCLEOTIDE SEQUENCE [LARGE SCALE GENOMIC DNA]</scope>
    <source>
        <strain evidence="2 3">CCFEE 5885</strain>
    </source>
</reference>
<dbReference type="EMBL" id="JAVRRG010000133">
    <property type="protein sequence ID" value="KAK5081845.1"/>
    <property type="molecule type" value="Genomic_DNA"/>
</dbReference>
<gene>
    <name evidence="2" type="ORF">LTR24_008098</name>
</gene>
<keyword evidence="3" id="KW-1185">Reference proteome</keyword>
<feature type="compositionally biased region" description="Polar residues" evidence="1">
    <location>
        <begin position="60"/>
        <end position="71"/>
    </location>
</feature>
<evidence type="ECO:0000313" key="2">
    <source>
        <dbReference type="EMBL" id="KAK5081845.1"/>
    </source>
</evidence>
<evidence type="ECO:0000256" key="1">
    <source>
        <dbReference type="SAM" id="MobiDB-lite"/>
    </source>
</evidence>
<accession>A0ABR0K0Z9</accession>
<comment type="caution">
    <text evidence="2">The sequence shown here is derived from an EMBL/GenBank/DDBJ whole genome shotgun (WGS) entry which is preliminary data.</text>
</comment>
<feature type="region of interest" description="Disordered" evidence="1">
    <location>
        <begin position="50"/>
        <end position="71"/>
    </location>
</feature>
<feature type="compositionally biased region" description="Polar residues" evidence="1">
    <location>
        <begin position="433"/>
        <end position="443"/>
    </location>
</feature>
<feature type="compositionally biased region" description="Low complexity" evidence="1">
    <location>
        <begin position="414"/>
        <end position="424"/>
    </location>
</feature>
<name>A0ABR0K0Z9_9EURO</name>
<protein>
    <submittedName>
        <fullName evidence="2">Uncharacterized protein</fullName>
    </submittedName>
</protein>